<dbReference type="Pfam" id="PF07980">
    <property type="entry name" value="SusD_RagB"/>
    <property type="match status" value="1"/>
</dbReference>
<evidence type="ECO:0000256" key="2">
    <source>
        <dbReference type="ARBA" id="ARBA00006275"/>
    </source>
</evidence>
<proteinExistence type="inferred from homology"/>
<keyword evidence="3 7" id="KW-0732">Signal</keyword>
<evidence type="ECO:0000256" key="6">
    <source>
        <dbReference type="SAM" id="MobiDB-lite"/>
    </source>
</evidence>
<sequence>MKKKFLYSLFALFLINTVFIGCKRDLTVVPNSVVSDASVYTDKNLITSVLARFYSQINGGNAGAGWGASNATDDSYQQDPDDAQNNRGGASAQQVLFTKNRYRAFDYGLIRRINIFLQGIRSEESKKSMSAFDNSSFEGQALFLRAWTFFHMVKTLGGMTIVGDQVFEFNGGTDATPLQLKRNSEEECYDYILAQCDLAAAKLTSSGIATIPATQNKNAALANRWAAKMLKARAALTAASIAKFNTPGDALLEKKDRFGTQTHGIPASKADAYYKAAFDAAKEVIDGGAYQLMTGGDLASAQQAFNKVFNVKDGNTEVIWAADRQSPNINTQWTSWVGPVTHTEGPTGNQLGAPADFVDTFEDRLTGAQGIRTRTLPTSLLNEMIAGSTNPPIMYDLSNPADNPFMQKDARLWGSVIWPQAVWKGTPVDLRAGEWRGEYNADGTLKVYTSAPPAKGTQGTFLTSINGPAENTSNIVNKTGFIPRKWLDEKPGASLSPNYSDIWMIRFRLAEAYAICAESALLSGPLGGPGVGVTYINFLRRRGLLPDLTAGQFTFDQLRRELRIEFFMEDHRLWDMNRWRLADQYWDGPTDSKRVEYPNGTSYPYQLYGYTVNLGAGNPNNGKYVFERKKAFRKRANPQFFQRSSYYSSTDDSWRTWNPNWERNPGE</sequence>
<evidence type="ECO:0000256" key="1">
    <source>
        <dbReference type="ARBA" id="ARBA00004442"/>
    </source>
</evidence>
<dbReference type="InterPro" id="IPR011990">
    <property type="entry name" value="TPR-like_helical_dom_sf"/>
</dbReference>
<feature type="signal peptide" evidence="7">
    <location>
        <begin position="1"/>
        <end position="20"/>
    </location>
</feature>
<dbReference type="PROSITE" id="PS51257">
    <property type="entry name" value="PROKAR_LIPOPROTEIN"/>
    <property type="match status" value="1"/>
</dbReference>
<reference evidence="10 11" key="1">
    <citation type="submission" date="2017-11" db="EMBL/GenBank/DDBJ databases">
        <title>Genomic Encyclopedia of Archaeal and Bacterial Type Strains, Phase II (KMG-II): From Individual Species to Whole Genera.</title>
        <authorList>
            <person name="Goeker M."/>
        </authorList>
    </citation>
    <scope>NUCLEOTIDE SEQUENCE [LARGE SCALE GENOMIC DNA]</scope>
    <source>
        <strain evidence="10 11">DSM 28175</strain>
    </source>
</reference>
<dbReference type="InterPro" id="IPR012944">
    <property type="entry name" value="SusD_RagB_dom"/>
</dbReference>
<comment type="caution">
    <text evidence="10">The sequence shown here is derived from an EMBL/GenBank/DDBJ whole genome shotgun (WGS) entry which is preliminary data.</text>
</comment>
<comment type="subcellular location">
    <subcellularLocation>
        <location evidence="1">Cell outer membrane</location>
    </subcellularLocation>
</comment>
<evidence type="ECO:0000313" key="11">
    <source>
        <dbReference type="Proteomes" id="UP000242687"/>
    </source>
</evidence>
<evidence type="ECO:0000256" key="7">
    <source>
        <dbReference type="SAM" id="SignalP"/>
    </source>
</evidence>
<dbReference type="SUPFAM" id="SSF48452">
    <property type="entry name" value="TPR-like"/>
    <property type="match status" value="1"/>
</dbReference>
<feature type="compositionally biased region" description="Polar residues" evidence="6">
    <location>
        <begin position="72"/>
        <end position="91"/>
    </location>
</feature>
<feature type="domain" description="SusD-like N-terminal" evidence="9">
    <location>
        <begin position="71"/>
        <end position="222"/>
    </location>
</feature>
<dbReference type="Pfam" id="PF14322">
    <property type="entry name" value="SusD-like_3"/>
    <property type="match status" value="1"/>
</dbReference>
<evidence type="ECO:0000313" key="10">
    <source>
        <dbReference type="EMBL" id="PJJ79764.1"/>
    </source>
</evidence>
<keyword evidence="5" id="KW-0998">Cell outer membrane</keyword>
<dbReference type="EMBL" id="PGFJ01000002">
    <property type="protein sequence ID" value="PJJ79764.1"/>
    <property type="molecule type" value="Genomic_DNA"/>
</dbReference>
<accession>A0A2H9VN60</accession>
<gene>
    <name evidence="10" type="ORF">CLV57_2901</name>
</gene>
<dbReference type="GO" id="GO:0009279">
    <property type="term" value="C:cell outer membrane"/>
    <property type="evidence" value="ECO:0007669"/>
    <property type="project" value="UniProtKB-SubCell"/>
</dbReference>
<feature type="domain" description="RagB/SusD" evidence="8">
    <location>
        <begin position="316"/>
        <end position="600"/>
    </location>
</feature>
<evidence type="ECO:0000256" key="5">
    <source>
        <dbReference type="ARBA" id="ARBA00023237"/>
    </source>
</evidence>
<keyword evidence="4" id="KW-0472">Membrane</keyword>
<protein>
    <submittedName>
        <fullName evidence="10">Putative outer membrane starch-binding protein</fullName>
    </submittedName>
</protein>
<feature type="chain" id="PRO_5014144230" evidence="7">
    <location>
        <begin position="21"/>
        <end position="667"/>
    </location>
</feature>
<dbReference type="InterPro" id="IPR033985">
    <property type="entry name" value="SusD-like_N"/>
</dbReference>
<feature type="region of interest" description="Disordered" evidence="6">
    <location>
        <begin position="69"/>
        <end position="91"/>
    </location>
</feature>
<keyword evidence="11" id="KW-1185">Reference proteome</keyword>
<evidence type="ECO:0000259" key="9">
    <source>
        <dbReference type="Pfam" id="PF14322"/>
    </source>
</evidence>
<dbReference type="OrthoDB" id="5694214at2"/>
<name>A0A2H9VN60_9SPHI</name>
<organism evidence="10 11">
    <name type="scientific">Mucilaginibacter auburnensis</name>
    <dbReference type="NCBI Taxonomy" id="1457233"/>
    <lineage>
        <taxon>Bacteria</taxon>
        <taxon>Pseudomonadati</taxon>
        <taxon>Bacteroidota</taxon>
        <taxon>Sphingobacteriia</taxon>
        <taxon>Sphingobacteriales</taxon>
        <taxon>Sphingobacteriaceae</taxon>
        <taxon>Mucilaginibacter</taxon>
    </lineage>
</organism>
<evidence type="ECO:0000256" key="4">
    <source>
        <dbReference type="ARBA" id="ARBA00023136"/>
    </source>
</evidence>
<dbReference type="AlphaFoldDB" id="A0A2H9VN60"/>
<dbReference type="Gene3D" id="1.25.40.390">
    <property type="match status" value="1"/>
</dbReference>
<evidence type="ECO:0000256" key="3">
    <source>
        <dbReference type="ARBA" id="ARBA00022729"/>
    </source>
</evidence>
<evidence type="ECO:0000259" key="8">
    <source>
        <dbReference type="Pfam" id="PF07980"/>
    </source>
</evidence>
<comment type="similarity">
    <text evidence="2">Belongs to the SusD family.</text>
</comment>
<dbReference type="RefSeq" id="WP_100342076.1">
    <property type="nucleotide sequence ID" value="NZ_PGFJ01000002.1"/>
</dbReference>
<dbReference type="Proteomes" id="UP000242687">
    <property type="component" value="Unassembled WGS sequence"/>
</dbReference>